<dbReference type="Proteomes" id="UP001596435">
    <property type="component" value="Unassembled WGS sequence"/>
</dbReference>
<dbReference type="RefSeq" id="WP_345704388.1">
    <property type="nucleotide sequence ID" value="NZ_BAABKV010000001.1"/>
</dbReference>
<keyword evidence="1" id="KW-0732">Signal</keyword>
<evidence type="ECO:0000313" key="2">
    <source>
        <dbReference type="EMBL" id="MFC7181586.1"/>
    </source>
</evidence>
<dbReference type="Gene3D" id="2.60.270.50">
    <property type="match status" value="1"/>
</dbReference>
<feature type="signal peptide" evidence="1">
    <location>
        <begin position="1"/>
        <end position="28"/>
    </location>
</feature>
<reference evidence="3" key="1">
    <citation type="journal article" date="2019" name="Int. J. Syst. Evol. Microbiol.">
        <title>The Global Catalogue of Microorganisms (GCM) 10K type strain sequencing project: providing services to taxonomists for standard genome sequencing and annotation.</title>
        <authorList>
            <consortium name="The Broad Institute Genomics Platform"/>
            <consortium name="The Broad Institute Genome Sequencing Center for Infectious Disease"/>
            <person name="Wu L."/>
            <person name="Ma J."/>
        </authorList>
    </citation>
    <scope>NUCLEOTIDE SEQUENCE [LARGE SCALE GENOMIC DNA]</scope>
    <source>
        <strain evidence="3">CGMCC 1.12859</strain>
    </source>
</reference>
<evidence type="ECO:0000313" key="3">
    <source>
        <dbReference type="Proteomes" id="UP001596435"/>
    </source>
</evidence>
<comment type="caution">
    <text evidence="2">The sequence shown here is derived from an EMBL/GenBank/DDBJ whole genome shotgun (WGS) entry which is preliminary data.</text>
</comment>
<feature type="chain" id="PRO_5047029586" description="Crystal protein ET79" evidence="1">
    <location>
        <begin position="29"/>
        <end position="167"/>
    </location>
</feature>
<name>A0ABW2G0G9_9ACTN</name>
<dbReference type="EMBL" id="JBHTAJ010000033">
    <property type="protein sequence ID" value="MFC7181586.1"/>
    <property type="molecule type" value="Genomic_DNA"/>
</dbReference>
<protein>
    <recommendedName>
        <fullName evidence="4">Crystal protein ET79</fullName>
    </recommendedName>
</protein>
<gene>
    <name evidence="2" type="ORF">ACFQMG_18715</name>
</gene>
<accession>A0ABW2G0G9</accession>
<keyword evidence="3" id="KW-1185">Reference proteome</keyword>
<proteinExistence type="predicted"/>
<sequence>MRTITRKPAAALVLAALALGVQTTAASAAPAPASAGPAAAASGAAARSVLVQVDNWTQCEMDFVSASLSGGIWTGTDWPPAVITNSTWGVWQSESNGVGTGTEGFATYQLHKCVNPANNYTWVKFHWNDPFYGSNSYDTNGTGAGVKVTRSGGSGNNAVVSFTVKTG</sequence>
<organism evidence="2 3">
    <name type="scientific">Kitasatospora paranensis</name>
    <dbReference type="NCBI Taxonomy" id="258053"/>
    <lineage>
        <taxon>Bacteria</taxon>
        <taxon>Bacillati</taxon>
        <taxon>Actinomycetota</taxon>
        <taxon>Actinomycetes</taxon>
        <taxon>Kitasatosporales</taxon>
        <taxon>Streptomycetaceae</taxon>
        <taxon>Kitasatospora</taxon>
    </lineage>
</organism>
<evidence type="ECO:0008006" key="4">
    <source>
        <dbReference type="Google" id="ProtNLM"/>
    </source>
</evidence>
<evidence type="ECO:0000256" key="1">
    <source>
        <dbReference type="SAM" id="SignalP"/>
    </source>
</evidence>